<name>A0AAD5JJV7_ACENE</name>
<evidence type="ECO:0000313" key="2">
    <source>
        <dbReference type="Proteomes" id="UP001064489"/>
    </source>
</evidence>
<evidence type="ECO:0000313" key="1">
    <source>
        <dbReference type="EMBL" id="KAI9194872.1"/>
    </source>
</evidence>
<keyword evidence="2" id="KW-1185">Reference proteome</keyword>
<gene>
    <name evidence="1" type="ORF">LWI28_009822</name>
</gene>
<sequence length="129" mass="14825">MRKDMVTLERFKKLGPPVFKGKANPIAAEAWLKQIEKVFTAIVCSDEQKVVFASFMLEDEAGHWDFINLKQGSKPIAGYEEQFTSLSRFVTKLIPDDESKGRSILDDFHLNIQSREEVLKLTRYTDIVD</sequence>
<reference evidence="1" key="2">
    <citation type="submission" date="2023-02" db="EMBL/GenBank/DDBJ databases">
        <authorList>
            <person name="Swenson N.G."/>
            <person name="Wegrzyn J.L."/>
            <person name="Mcevoy S.L."/>
        </authorList>
    </citation>
    <scope>NUCLEOTIDE SEQUENCE</scope>
    <source>
        <strain evidence="1">91603</strain>
        <tissue evidence="1">Leaf</tissue>
    </source>
</reference>
<proteinExistence type="predicted"/>
<reference evidence="1" key="1">
    <citation type="journal article" date="2022" name="Plant J.">
        <title>Strategies of tolerance reflected in two North American maple genomes.</title>
        <authorList>
            <person name="McEvoy S.L."/>
            <person name="Sezen U.U."/>
            <person name="Trouern-Trend A."/>
            <person name="McMahon S.M."/>
            <person name="Schaberg P.G."/>
            <person name="Yang J."/>
            <person name="Wegrzyn J.L."/>
            <person name="Swenson N.G."/>
        </authorList>
    </citation>
    <scope>NUCLEOTIDE SEQUENCE</scope>
    <source>
        <strain evidence="1">91603</strain>
    </source>
</reference>
<accession>A0AAD5JJV7</accession>
<organism evidence="1 2">
    <name type="scientific">Acer negundo</name>
    <name type="common">Box elder</name>
    <dbReference type="NCBI Taxonomy" id="4023"/>
    <lineage>
        <taxon>Eukaryota</taxon>
        <taxon>Viridiplantae</taxon>
        <taxon>Streptophyta</taxon>
        <taxon>Embryophyta</taxon>
        <taxon>Tracheophyta</taxon>
        <taxon>Spermatophyta</taxon>
        <taxon>Magnoliopsida</taxon>
        <taxon>eudicotyledons</taxon>
        <taxon>Gunneridae</taxon>
        <taxon>Pentapetalae</taxon>
        <taxon>rosids</taxon>
        <taxon>malvids</taxon>
        <taxon>Sapindales</taxon>
        <taxon>Sapindaceae</taxon>
        <taxon>Hippocastanoideae</taxon>
        <taxon>Acereae</taxon>
        <taxon>Acer</taxon>
    </lineage>
</organism>
<evidence type="ECO:0008006" key="3">
    <source>
        <dbReference type="Google" id="ProtNLM"/>
    </source>
</evidence>
<dbReference type="AlphaFoldDB" id="A0AAD5JJV7"/>
<dbReference type="Proteomes" id="UP001064489">
    <property type="component" value="Chromosome 1"/>
</dbReference>
<protein>
    <recommendedName>
        <fullName evidence="3">Retrotransposon gag domain-containing protein</fullName>
    </recommendedName>
</protein>
<dbReference type="EMBL" id="JAJSOW010000003">
    <property type="protein sequence ID" value="KAI9194872.1"/>
    <property type="molecule type" value="Genomic_DNA"/>
</dbReference>
<comment type="caution">
    <text evidence="1">The sequence shown here is derived from an EMBL/GenBank/DDBJ whole genome shotgun (WGS) entry which is preliminary data.</text>
</comment>